<feature type="domain" description="DUF6594" evidence="2">
    <location>
        <begin position="22"/>
        <end position="279"/>
    </location>
</feature>
<feature type="transmembrane region" description="Helical" evidence="1">
    <location>
        <begin position="242"/>
        <end position="262"/>
    </location>
</feature>
<gene>
    <name evidence="3" type="ORF">BS50DRAFT_673814</name>
</gene>
<dbReference type="EMBL" id="KZ678131">
    <property type="protein sequence ID" value="PSN71195.1"/>
    <property type="molecule type" value="Genomic_DNA"/>
</dbReference>
<accession>A0A2T2P0J1</accession>
<keyword evidence="4" id="KW-1185">Reference proteome</keyword>
<proteinExistence type="predicted"/>
<feature type="transmembrane region" description="Helical" evidence="1">
    <location>
        <begin position="213"/>
        <end position="233"/>
    </location>
</feature>
<organism evidence="3 4">
    <name type="scientific">Corynespora cassiicola Philippines</name>
    <dbReference type="NCBI Taxonomy" id="1448308"/>
    <lineage>
        <taxon>Eukaryota</taxon>
        <taxon>Fungi</taxon>
        <taxon>Dikarya</taxon>
        <taxon>Ascomycota</taxon>
        <taxon>Pezizomycotina</taxon>
        <taxon>Dothideomycetes</taxon>
        <taxon>Pleosporomycetidae</taxon>
        <taxon>Pleosporales</taxon>
        <taxon>Corynesporascaceae</taxon>
        <taxon>Corynespora</taxon>
    </lineage>
</organism>
<keyword evidence="1" id="KW-1133">Transmembrane helix</keyword>
<keyword evidence="1" id="KW-0472">Membrane</keyword>
<protein>
    <recommendedName>
        <fullName evidence="2">DUF6594 domain-containing protein</fullName>
    </recommendedName>
</protein>
<dbReference type="OrthoDB" id="5416037at2759"/>
<evidence type="ECO:0000259" key="2">
    <source>
        <dbReference type="Pfam" id="PF20237"/>
    </source>
</evidence>
<dbReference type="Pfam" id="PF20237">
    <property type="entry name" value="DUF6594"/>
    <property type="match status" value="1"/>
</dbReference>
<dbReference type="Proteomes" id="UP000240883">
    <property type="component" value="Unassembled WGS sequence"/>
</dbReference>
<dbReference type="AlphaFoldDB" id="A0A2T2P0J1"/>
<dbReference type="PANTHER" id="PTHR34502:SF4">
    <property type="entry name" value="DUF6594 DOMAIN-CONTAINING PROTEIN"/>
    <property type="match status" value="1"/>
</dbReference>
<name>A0A2T2P0J1_CORCC</name>
<dbReference type="InterPro" id="IPR046529">
    <property type="entry name" value="DUF6594"/>
</dbReference>
<evidence type="ECO:0000313" key="4">
    <source>
        <dbReference type="Proteomes" id="UP000240883"/>
    </source>
</evidence>
<keyword evidence="1" id="KW-0812">Transmembrane</keyword>
<dbReference type="STRING" id="1448308.A0A2T2P0J1"/>
<evidence type="ECO:0000313" key="3">
    <source>
        <dbReference type="EMBL" id="PSN71195.1"/>
    </source>
</evidence>
<evidence type="ECO:0000256" key="1">
    <source>
        <dbReference type="SAM" id="Phobius"/>
    </source>
</evidence>
<dbReference type="PANTHER" id="PTHR34502">
    <property type="entry name" value="DUF6594 DOMAIN-CONTAINING PROTEIN-RELATED"/>
    <property type="match status" value="1"/>
</dbReference>
<feature type="transmembrane region" description="Helical" evidence="1">
    <location>
        <begin position="268"/>
        <end position="285"/>
    </location>
</feature>
<reference evidence="3 4" key="1">
    <citation type="journal article" date="2018" name="Front. Microbiol.">
        <title>Genome-Wide Analysis of Corynespora cassiicola Leaf Fall Disease Putative Effectors.</title>
        <authorList>
            <person name="Lopez D."/>
            <person name="Ribeiro S."/>
            <person name="Label P."/>
            <person name="Fumanal B."/>
            <person name="Venisse J.S."/>
            <person name="Kohler A."/>
            <person name="de Oliveira R.R."/>
            <person name="Labutti K."/>
            <person name="Lipzen A."/>
            <person name="Lail K."/>
            <person name="Bauer D."/>
            <person name="Ohm R.A."/>
            <person name="Barry K.W."/>
            <person name="Spatafora J."/>
            <person name="Grigoriev I.V."/>
            <person name="Martin F.M."/>
            <person name="Pujade-Renaud V."/>
        </authorList>
    </citation>
    <scope>NUCLEOTIDE SEQUENCE [LARGE SCALE GENOMIC DNA]</scope>
    <source>
        <strain evidence="3 4">Philippines</strain>
    </source>
</reference>
<sequence length="286" mass="32414">MEGHAKDQFSEVSFKPWKTIGYRGFSAFLASDDDFLVFRQFGTLNARILLLLQDEIAELEKELEDVEECHSGPGSQDVHNGSFRQDPVLERKRLLNKIRIKVREYNELLIQHSTLRSRPRASNRQIRSISNWLWNASNAISDVEAGYIDKRYDLIPLVPRHTTPLRALLERSSRFRLARLWSNPPPKASLEIADFPCPETMHYSSETRIETTIGITITVLGMCMLIAPLWILASTEGTMKRLAVITGFIVLFLGLVAFTTVARPFESLAATAAYSAVLVVFLQFSV</sequence>